<accession>A0A9N9NXF7</accession>
<comment type="caution">
    <text evidence="2">The sequence shown here is derived from an EMBL/GenBank/DDBJ whole genome shotgun (WGS) entry which is preliminary data.</text>
</comment>
<feature type="compositionally biased region" description="Low complexity" evidence="1">
    <location>
        <begin position="29"/>
        <end position="39"/>
    </location>
</feature>
<evidence type="ECO:0000313" key="2">
    <source>
        <dbReference type="EMBL" id="CAG8769593.1"/>
    </source>
</evidence>
<reference evidence="2" key="1">
    <citation type="submission" date="2021-06" db="EMBL/GenBank/DDBJ databases">
        <authorList>
            <person name="Kallberg Y."/>
            <person name="Tangrot J."/>
            <person name="Rosling A."/>
        </authorList>
    </citation>
    <scope>NUCLEOTIDE SEQUENCE</scope>
    <source>
        <strain evidence="2">IN212</strain>
    </source>
</reference>
<feature type="non-terminal residue" evidence="2">
    <location>
        <position position="178"/>
    </location>
</feature>
<organism evidence="2 3">
    <name type="scientific">Racocetra fulgida</name>
    <dbReference type="NCBI Taxonomy" id="60492"/>
    <lineage>
        <taxon>Eukaryota</taxon>
        <taxon>Fungi</taxon>
        <taxon>Fungi incertae sedis</taxon>
        <taxon>Mucoromycota</taxon>
        <taxon>Glomeromycotina</taxon>
        <taxon>Glomeromycetes</taxon>
        <taxon>Diversisporales</taxon>
        <taxon>Gigasporaceae</taxon>
        <taxon>Racocetra</taxon>
    </lineage>
</organism>
<dbReference type="EMBL" id="CAJVPZ010045586">
    <property type="protein sequence ID" value="CAG8769593.1"/>
    <property type="molecule type" value="Genomic_DNA"/>
</dbReference>
<gene>
    <name evidence="2" type="ORF">RFULGI_LOCUS14962</name>
</gene>
<evidence type="ECO:0000313" key="3">
    <source>
        <dbReference type="Proteomes" id="UP000789396"/>
    </source>
</evidence>
<evidence type="ECO:0000256" key="1">
    <source>
        <dbReference type="SAM" id="MobiDB-lite"/>
    </source>
</evidence>
<sequence length="178" mass="20154">QAEDNKSTIATKCFITSTKFPSDQENLQTTDMSSTDSTSLEPMILEEPEAITSTSDVKTTEVIKKDLVKKPSEISILGKRKERENDYEQNPVNKQKLNKMMSKVRRINDTSQEHISTEQWQVPKDEQTALSNPIIINQFSNNTPKIMVNDQSVSDFCQINIASNDQNYDENSTTVSLC</sequence>
<feature type="region of interest" description="Disordered" evidence="1">
    <location>
        <begin position="20"/>
        <end position="39"/>
    </location>
</feature>
<name>A0A9N9NXF7_9GLOM</name>
<dbReference type="AlphaFoldDB" id="A0A9N9NXF7"/>
<feature type="non-terminal residue" evidence="2">
    <location>
        <position position="1"/>
    </location>
</feature>
<dbReference type="Proteomes" id="UP000789396">
    <property type="component" value="Unassembled WGS sequence"/>
</dbReference>
<proteinExistence type="predicted"/>
<keyword evidence="3" id="KW-1185">Reference proteome</keyword>
<protein>
    <submittedName>
        <fullName evidence="2">15410_t:CDS:1</fullName>
    </submittedName>
</protein>